<evidence type="ECO:0000256" key="1">
    <source>
        <dbReference type="SAM" id="MobiDB-lite"/>
    </source>
</evidence>
<dbReference type="Proteomes" id="UP000729402">
    <property type="component" value="Unassembled WGS sequence"/>
</dbReference>
<organism evidence="2 3">
    <name type="scientific">Zizania palustris</name>
    <name type="common">Northern wild rice</name>
    <dbReference type="NCBI Taxonomy" id="103762"/>
    <lineage>
        <taxon>Eukaryota</taxon>
        <taxon>Viridiplantae</taxon>
        <taxon>Streptophyta</taxon>
        <taxon>Embryophyta</taxon>
        <taxon>Tracheophyta</taxon>
        <taxon>Spermatophyta</taxon>
        <taxon>Magnoliopsida</taxon>
        <taxon>Liliopsida</taxon>
        <taxon>Poales</taxon>
        <taxon>Poaceae</taxon>
        <taxon>BOP clade</taxon>
        <taxon>Oryzoideae</taxon>
        <taxon>Oryzeae</taxon>
        <taxon>Zizaniinae</taxon>
        <taxon>Zizania</taxon>
    </lineage>
</organism>
<protein>
    <submittedName>
        <fullName evidence="2">Uncharacterized protein</fullName>
    </submittedName>
</protein>
<proteinExistence type="predicted"/>
<sequence>MKPSHLGQYPSRFGMTPSKKRGMKLFHFLALIRMAMWHCYTVWRDMATWRSDNIRSSKCNGEESGDMEEQRCGGATVRESGGARDQ</sequence>
<dbReference type="EMBL" id="JAAALK010000290">
    <property type="protein sequence ID" value="KAG8045610.1"/>
    <property type="molecule type" value="Genomic_DNA"/>
</dbReference>
<feature type="region of interest" description="Disordered" evidence="1">
    <location>
        <begin position="57"/>
        <end position="86"/>
    </location>
</feature>
<reference evidence="2" key="2">
    <citation type="submission" date="2021-02" db="EMBL/GenBank/DDBJ databases">
        <authorList>
            <person name="Kimball J.A."/>
            <person name="Haas M.W."/>
            <person name="Macchietto M."/>
            <person name="Kono T."/>
            <person name="Duquette J."/>
            <person name="Shao M."/>
        </authorList>
    </citation>
    <scope>NUCLEOTIDE SEQUENCE</scope>
    <source>
        <tissue evidence="2">Fresh leaf tissue</tissue>
    </source>
</reference>
<keyword evidence="3" id="KW-1185">Reference proteome</keyword>
<gene>
    <name evidence="2" type="ORF">GUJ93_ZPchr0008g13440</name>
</gene>
<comment type="caution">
    <text evidence="2">The sequence shown here is derived from an EMBL/GenBank/DDBJ whole genome shotgun (WGS) entry which is preliminary data.</text>
</comment>
<evidence type="ECO:0000313" key="2">
    <source>
        <dbReference type="EMBL" id="KAG8045610.1"/>
    </source>
</evidence>
<name>A0A8J5RIJ8_ZIZPA</name>
<accession>A0A8J5RIJ8</accession>
<evidence type="ECO:0000313" key="3">
    <source>
        <dbReference type="Proteomes" id="UP000729402"/>
    </source>
</evidence>
<reference evidence="2" key="1">
    <citation type="journal article" date="2021" name="bioRxiv">
        <title>Whole Genome Assembly and Annotation of Northern Wild Rice, Zizania palustris L., Supports a Whole Genome Duplication in the Zizania Genus.</title>
        <authorList>
            <person name="Haas M."/>
            <person name="Kono T."/>
            <person name="Macchietto M."/>
            <person name="Millas R."/>
            <person name="McGilp L."/>
            <person name="Shao M."/>
            <person name="Duquette J."/>
            <person name="Hirsch C.N."/>
            <person name="Kimball J."/>
        </authorList>
    </citation>
    <scope>NUCLEOTIDE SEQUENCE</scope>
    <source>
        <tissue evidence="2">Fresh leaf tissue</tissue>
    </source>
</reference>
<dbReference type="AlphaFoldDB" id="A0A8J5RIJ8"/>